<evidence type="ECO:0000313" key="3">
    <source>
        <dbReference type="EMBL" id="OGF82544.1"/>
    </source>
</evidence>
<name>A0A1F5X3S9_9BACT</name>
<evidence type="ECO:0000256" key="1">
    <source>
        <dbReference type="SAM" id="Phobius"/>
    </source>
</evidence>
<dbReference type="Pfam" id="PF13632">
    <property type="entry name" value="Glyco_trans_2_3"/>
    <property type="match status" value="1"/>
</dbReference>
<dbReference type="AlphaFoldDB" id="A0A1F5X3S9"/>
<comment type="caution">
    <text evidence="3">The sequence shown here is derived from an EMBL/GenBank/DDBJ whole genome shotgun (WGS) entry which is preliminary data.</text>
</comment>
<feature type="transmembrane region" description="Helical" evidence="1">
    <location>
        <begin position="49"/>
        <end position="71"/>
    </location>
</feature>
<feature type="transmembrane region" description="Helical" evidence="1">
    <location>
        <begin position="435"/>
        <end position="456"/>
    </location>
</feature>
<dbReference type="Proteomes" id="UP000178684">
    <property type="component" value="Unassembled WGS sequence"/>
</dbReference>
<feature type="transmembrane region" description="Helical" evidence="1">
    <location>
        <begin position="468"/>
        <end position="490"/>
    </location>
</feature>
<reference evidence="3 4" key="1">
    <citation type="journal article" date="2016" name="Nat. Commun.">
        <title>Thousands of microbial genomes shed light on interconnected biogeochemical processes in an aquifer system.</title>
        <authorList>
            <person name="Anantharaman K."/>
            <person name="Brown C.T."/>
            <person name="Hug L.A."/>
            <person name="Sharon I."/>
            <person name="Castelle C.J."/>
            <person name="Probst A.J."/>
            <person name="Thomas B.C."/>
            <person name="Singh A."/>
            <person name="Wilkins M.J."/>
            <person name="Karaoz U."/>
            <person name="Brodie E.L."/>
            <person name="Williams K.H."/>
            <person name="Hubbard S.S."/>
            <person name="Banfield J.F."/>
        </authorList>
    </citation>
    <scope>NUCLEOTIDE SEQUENCE [LARGE SCALE GENOMIC DNA]</scope>
</reference>
<keyword evidence="1" id="KW-0812">Transmembrane</keyword>
<dbReference type="Gene3D" id="3.90.550.10">
    <property type="entry name" value="Spore Coat Polysaccharide Biosynthesis Protein SpsA, Chain A"/>
    <property type="match status" value="1"/>
</dbReference>
<keyword evidence="1" id="KW-0472">Membrane</keyword>
<dbReference type="PANTHER" id="PTHR36851">
    <property type="entry name" value="UNNAMED PRODUCT"/>
    <property type="match status" value="1"/>
</dbReference>
<proteinExistence type="predicted"/>
<accession>A0A1F5X3S9</accession>
<feature type="domain" description="Glycosyltransferase 2-like" evidence="2">
    <location>
        <begin position="217"/>
        <end position="423"/>
    </location>
</feature>
<evidence type="ECO:0000313" key="4">
    <source>
        <dbReference type="Proteomes" id="UP000178684"/>
    </source>
</evidence>
<sequence length="532" mass="61437">MDYPYLHTANAKELTGKDRFIFRLLEITPGFLAWGTLLGMVLASWLAPIGAAIFIILFDLYWLIKTIYLSIHLRGNWKRMMHHMKIDWRERVDKLKWDHVWQLVILPFYKEPFEVSDGLIASIAKADWPRDRIILVLAREGRAGEEAREVSKKLFEKYKNVFPHLIEVEHPASLPNEIPGKGSNTAFAGLKAKEYVDNLPAQAGLRVPYENIIASSLDIDTQVPEQYFLVTTYHFLTVEDPVHSSFQPVPLYNNNIWEAPAFSRVVANSGSFWQMMQQERPERLATFSSHSMSFKALVDVGFWQKNMVSEDSRIFWQGLLHYKGDYKSHPLSYPVYMDANIGRSSWETIRNVYKQQRRWAWGAENFPYTVFGFLKIPEISLRKKLYFTMVMVEGLWSWSTNAILMFFLGWLPLALGGEVFNSTILAFNLPRATRLIMTFAMVGIITSILISTSLLPPPPASTPKRRHFYMVFQWLLMPVTLIVFGAIPALDAQTRLMLGKYMGFWVTPKFRKLPEAKPIQSEPVPIARERVS</sequence>
<evidence type="ECO:0000259" key="2">
    <source>
        <dbReference type="Pfam" id="PF13632"/>
    </source>
</evidence>
<gene>
    <name evidence="3" type="ORF">A3B18_01060</name>
</gene>
<dbReference type="EMBL" id="MFIE01000017">
    <property type="protein sequence ID" value="OGF82544.1"/>
    <property type="molecule type" value="Genomic_DNA"/>
</dbReference>
<dbReference type="InterPro" id="IPR001173">
    <property type="entry name" value="Glyco_trans_2-like"/>
</dbReference>
<protein>
    <recommendedName>
        <fullName evidence="2">Glycosyltransferase 2-like domain-containing protein</fullName>
    </recommendedName>
</protein>
<dbReference type="PANTHER" id="PTHR36851:SF1">
    <property type="entry name" value="GLYCO_TRANS_2-LIKE DOMAIN-CONTAINING PROTEIN"/>
    <property type="match status" value="1"/>
</dbReference>
<feature type="transmembrane region" description="Helical" evidence="1">
    <location>
        <begin position="20"/>
        <end position="43"/>
    </location>
</feature>
<keyword evidence="1" id="KW-1133">Transmembrane helix</keyword>
<feature type="transmembrane region" description="Helical" evidence="1">
    <location>
        <begin position="385"/>
        <end position="415"/>
    </location>
</feature>
<dbReference type="InterPro" id="IPR029044">
    <property type="entry name" value="Nucleotide-diphossugar_trans"/>
</dbReference>
<organism evidence="3 4">
    <name type="scientific">Candidatus Giovannonibacteria bacterium RIFCSPLOWO2_01_FULL_46_13</name>
    <dbReference type="NCBI Taxonomy" id="1798352"/>
    <lineage>
        <taxon>Bacteria</taxon>
        <taxon>Candidatus Giovannoniibacteriota</taxon>
    </lineage>
</organism>